<evidence type="ECO:0000313" key="12">
    <source>
        <dbReference type="EMBL" id="CAH1787615.1"/>
    </source>
</evidence>
<keyword evidence="6" id="KW-0812">Transmembrane</keyword>
<evidence type="ECO:0000256" key="2">
    <source>
        <dbReference type="ARBA" id="ARBA00004922"/>
    </source>
</evidence>
<dbReference type="AlphaFoldDB" id="A0A8J1UZE2"/>
<dbReference type="GO" id="GO:0016020">
    <property type="term" value="C:membrane"/>
    <property type="evidence" value="ECO:0007669"/>
    <property type="project" value="UniProtKB-SubCell"/>
</dbReference>
<dbReference type="Proteomes" id="UP000749559">
    <property type="component" value="Unassembled WGS sequence"/>
</dbReference>
<sequence length="345" mass="41031">MKHFVKPTLFGLTFGFFILILYTKHDTIYYKKLLRKCHLDSPKDHHNVTFPKNIKWKNVQKDNENVKLGGIWEPDECIPDQRMAIIIPYRDRSTHLMYFLDYMHPFLQRQKLSYRIFVIEQKRPFLFNKASLMNIGFKIASELDEQLECFIFHDVDIFPENDQILYKCSKDDQEVMHFSDFVDKYNYTTVFILNGGALAVTKELFKKVNGYSNLYWGWGGEDNNLVQRFKDNNITIHRCKNSTNCKYTMIKHVRDAGNPTNHNQNKIIKVLEKEDPVYFKHDGLTTLNFTLHKIKEFPLFTWVYVSLDASTYNRSLVDIRQDGKHIAKDQVYEKIPQIFHFKVKT</sequence>
<dbReference type="SUPFAM" id="SSF53448">
    <property type="entry name" value="Nucleotide-diphospho-sugar transferases"/>
    <property type="match status" value="1"/>
</dbReference>
<evidence type="ECO:0000313" key="13">
    <source>
        <dbReference type="Proteomes" id="UP000749559"/>
    </source>
</evidence>
<dbReference type="GO" id="GO:0005975">
    <property type="term" value="P:carbohydrate metabolic process"/>
    <property type="evidence" value="ECO:0007669"/>
    <property type="project" value="InterPro"/>
</dbReference>
<evidence type="ECO:0000256" key="7">
    <source>
        <dbReference type="ARBA" id="ARBA00022968"/>
    </source>
</evidence>
<dbReference type="UniPathway" id="UPA00378"/>
<evidence type="ECO:0000256" key="6">
    <source>
        <dbReference type="ARBA" id="ARBA00022692"/>
    </source>
</evidence>
<comment type="function">
    <text evidence="11">Catalyses the transfer of galactose onto proteins or lipids.</text>
</comment>
<organism evidence="12 13">
    <name type="scientific">Owenia fusiformis</name>
    <name type="common">Polychaete worm</name>
    <dbReference type="NCBI Taxonomy" id="6347"/>
    <lineage>
        <taxon>Eukaryota</taxon>
        <taxon>Metazoa</taxon>
        <taxon>Spiralia</taxon>
        <taxon>Lophotrochozoa</taxon>
        <taxon>Annelida</taxon>
        <taxon>Polychaeta</taxon>
        <taxon>Sedentaria</taxon>
        <taxon>Canalipalpata</taxon>
        <taxon>Sabellida</taxon>
        <taxon>Oweniida</taxon>
        <taxon>Oweniidae</taxon>
        <taxon>Owenia</taxon>
    </lineage>
</organism>
<keyword evidence="4 11" id="KW-0328">Glycosyltransferase</keyword>
<evidence type="ECO:0000256" key="3">
    <source>
        <dbReference type="ARBA" id="ARBA00005735"/>
    </source>
</evidence>
<reference evidence="12" key="1">
    <citation type="submission" date="2022-03" db="EMBL/GenBank/DDBJ databases">
        <authorList>
            <person name="Martin C."/>
        </authorList>
    </citation>
    <scope>NUCLEOTIDE SEQUENCE</scope>
</reference>
<comment type="subcellular location">
    <subcellularLocation>
        <location evidence="1">Membrane</location>
        <topology evidence="1">Single-pass type II membrane protein</topology>
    </subcellularLocation>
</comment>
<gene>
    <name evidence="12" type="ORF">OFUS_LOCUS13272</name>
</gene>
<keyword evidence="5 11" id="KW-0808">Transferase</keyword>
<dbReference type="InterPro" id="IPR003859">
    <property type="entry name" value="Galactosyl_T"/>
</dbReference>
<dbReference type="EMBL" id="CAIIXF020000006">
    <property type="protein sequence ID" value="CAH1787615.1"/>
    <property type="molecule type" value="Genomic_DNA"/>
</dbReference>
<dbReference type="PRINTS" id="PR02050">
    <property type="entry name" value="B14GALTRFASE"/>
</dbReference>
<keyword evidence="10 11" id="KW-0325">Glycoprotein</keyword>
<dbReference type="InterPro" id="IPR027995">
    <property type="entry name" value="Galactosyl_T_N"/>
</dbReference>
<evidence type="ECO:0000256" key="10">
    <source>
        <dbReference type="ARBA" id="ARBA00023180"/>
    </source>
</evidence>
<keyword evidence="9" id="KW-0472">Membrane</keyword>
<evidence type="ECO:0000256" key="11">
    <source>
        <dbReference type="RuleBase" id="RU368121"/>
    </source>
</evidence>
<dbReference type="InterPro" id="IPR029044">
    <property type="entry name" value="Nucleotide-diphossugar_trans"/>
</dbReference>
<keyword evidence="8" id="KW-1133">Transmembrane helix</keyword>
<accession>A0A8J1UZE2</accession>
<evidence type="ECO:0000256" key="5">
    <source>
        <dbReference type="ARBA" id="ARBA00022679"/>
    </source>
</evidence>
<comment type="caution">
    <text evidence="12">The sequence shown here is derived from an EMBL/GenBank/DDBJ whole genome shotgun (WGS) entry which is preliminary data.</text>
</comment>
<dbReference type="GO" id="GO:0005794">
    <property type="term" value="C:Golgi apparatus"/>
    <property type="evidence" value="ECO:0007669"/>
    <property type="project" value="TreeGrafter"/>
</dbReference>
<dbReference type="Pfam" id="PF02709">
    <property type="entry name" value="Glyco_transf_7C"/>
    <property type="match status" value="1"/>
</dbReference>
<name>A0A8J1UZE2_OWEFU</name>
<evidence type="ECO:0000256" key="1">
    <source>
        <dbReference type="ARBA" id="ARBA00004606"/>
    </source>
</evidence>
<evidence type="ECO:0000256" key="9">
    <source>
        <dbReference type="ARBA" id="ARBA00023136"/>
    </source>
</evidence>
<dbReference type="PANTHER" id="PTHR19300:SF57">
    <property type="entry name" value="BETA-1,4-N-ACETYLGALACTOSAMINYLTRANSFERASE"/>
    <property type="match status" value="1"/>
</dbReference>
<evidence type="ECO:0000256" key="4">
    <source>
        <dbReference type="ARBA" id="ARBA00022676"/>
    </source>
</evidence>
<proteinExistence type="inferred from homology"/>
<dbReference type="Gene3D" id="3.90.550.10">
    <property type="entry name" value="Spore Coat Polysaccharide Biosynthesis Protein SpsA, Chain A"/>
    <property type="match status" value="1"/>
</dbReference>
<keyword evidence="13" id="KW-1185">Reference proteome</keyword>
<comment type="pathway">
    <text evidence="2 11">Protein modification; protein glycosylation.</text>
</comment>
<dbReference type="EC" id="2.4.1.-" evidence="11"/>
<comment type="similarity">
    <text evidence="3 11">Belongs to the glycosyltransferase 7 family.</text>
</comment>
<evidence type="ECO:0000256" key="8">
    <source>
        <dbReference type="ARBA" id="ARBA00022989"/>
    </source>
</evidence>
<keyword evidence="7 11" id="KW-0735">Signal-anchor</keyword>
<dbReference type="InterPro" id="IPR027791">
    <property type="entry name" value="Galactosyl_T_C"/>
</dbReference>
<dbReference type="OrthoDB" id="10016069at2759"/>
<protein>
    <recommendedName>
        <fullName evidence="11">Beta-1,4-galactosyltransferase</fullName>
        <ecNumber evidence="11">2.4.1.-</ecNumber>
    </recommendedName>
</protein>
<dbReference type="GO" id="GO:0008378">
    <property type="term" value="F:galactosyltransferase activity"/>
    <property type="evidence" value="ECO:0007669"/>
    <property type="project" value="TreeGrafter"/>
</dbReference>
<dbReference type="Pfam" id="PF13733">
    <property type="entry name" value="Glyco_transf_7N"/>
    <property type="match status" value="1"/>
</dbReference>
<dbReference type="PANTHER" id="PTHR19300">
    <property type="entry name" value="BETA-1,4-GALACTOSYLTRANSFERASE"/>
    <property type="match status" value="1"/>
</dbReference>